<feature type="domain" description="DAHP synthetase I/KDSA" evidence="2">
    <location>
        <begin position="97"/>
        <end position="339"/>
    </location>
</feature>
<gene>
    <name evidence="4" type="ORF">SAMN05421770_10797</name>
</gene>
<dbReference type="InterPro" id="IPR013785">
    <property type="entry name" value="Aldolase_TIM"/>
</dbReference>
<dbReference type="InterPro" id="IPR006268">
    <property type="entry name" value="DAHP_syn_2"/>
</dbReference>
<dbReference type="InterPro" id="IPR041071">
    <property type="entry name" value="DAHP_snth_FXD"/>
</dbReference>
<dbReference type="Pfam" id="PF00793">
    <property type="entry name" value="DAHP_synth_1"/>
    <property type="match status" value="1"/>
</dbReference>
<dbReference type="PANTHER" id="PTHR43018:SF1">
    <property type="entry name" value="PROTEIN AROA(G)"/>
    <property type="match status" value="1"/>
</dbReference>
<dbReference type="NCBIfam" id="NF009239">
    <property type="entry name" value="PRK12595.1"/>
    <property type="match status" value="1"/>
</dbReference>
<name>A0A239LK74_9BACT</name>
<proteinExistence type="predicted"/>
<dbReference type="GO" id="GO:0016832">
    <property type="term" value="F:aldehyde-lyase activity"/>
    <property type="evidence" value="ECO:0007669"/>
    <property type="project" value="InterPro"/>
</dbReference>
<keyword evidence="1" id="KW-0808">Transferase</keyword>
<dbReference type="GO" id="GO:0009073">
    <property type="term" value="P:aromatic amino acid family biosynthetic process"/>
    <property type="evidence" value="ECO:0007669"/>
    <property type="project" value="InterPro"/>
</dbReference>
<evidence type="ECO:0000313" key="5">
    <source>
        <dbReference type="Proteomes" id="UP000198356"/>
    </source>
</evidence>
<dbReference type="Pfam" id="PF18152">
    <property type="entry name" value="DAHP_snth_FXD"/>
    <property type="match status" value="1"/>
</dbReference>
<dbReference type="Gene3D" id="3.30.70.1140">
    <property type="entry name" value="Phospho-2-dehydro-3-deoxyheptonate aldolase, domain 1"/>
    <property type="match status" value="1"/>
</dbReference>
<dbReference type="PANTHER" id="PTHR43018">
    <property type="entry name" value="PHOSPHO-2-DEHYDRO-3-DEOXYHEPTONATE ALDOLASE"/>
    <property type="match status" value="1"/>
</dbReference>
<dbReference type="AlphaFoldDB" id="A0A239LK74"/>
<dbReference type="Gene3D" id="3.20.20.70">
    <property type="entry name" value="Aldolase class I"/>
    <property type="match status" value="1"/>
</dbReference>
<evidence type="ECO:0000259" key="3">
    <source>
        <dbReference type="Pfam" id="PF18152"/>
    </source>
</evidence>
<dbReference type="EMBL" id="FZOU01000007">
    <property type="protein sequence ID" value="SNT30976.1"/>
    <property type="molecule type" value="Genomic_DNA"/>
</dbReference>
<sequence length="351" mass="38251">MPLQTAAAKESTMIVAMQDQATEENIQHVIERMVDLGFNVHRTTGTQQTILAGVGKPTEFDVTEFKVLAGVQDAYRITQPYKLAGRKFRPEGTTITFPNGVVVGGKEVTIMAGPCSVESREQILLSAQQVKAAGAQFLRGGAYKPRSSPYSFQGMGVEGLKLLREVADMTGLLVITEVMEISQIEVMLPYIDCFQVGARNMQNFNLLRELGHVRKPVLMKRGIAATIEEVLLSAEYILSGGNYDLMLCERGIRTYETYTRNTMDISAIPVLKKLTHLPVFGDPSHGVGIRDFVPPMALASVAAGADGLLMEMHPNPDKAMSDGAQSLFPEQLEKLVAQLRALAPVVGRTVA</sequence>
<dbReference type="InterPro" id="IPR052899">
    <property type="entry name" value="Class-I_DAHP_synthase"/>
</dbReference>
<dbReference type="InterPro" id="IPR006218">
    <property type="entry name" value="DAHP1/KDSA"/>
</dbReference>
<dbReference type="NCBIfam" id="NF006421">
    <property type="entry name" value="PRK08673.1"/>
    <property type="match status" value="1"/>
</dbReference>
<accession>A0A239LK74</accession>
<feature type="domain" description="DAHP synthase ferredoxin-like" evidence="3">
    <location>
        <begin position="13"/>
        <end position="79"/>
    </location>
</feature>
<dbReference type="SUPFAM" id="SSF51569">
    <property type="entry name" value="Aldolase"/>
    <property type="match status" value="1"/>
</dbReference>
<keyword evidence="5" id="KW-1185">Reference proteome</keyword>
<dbReference type="NCBIfam" id="TIGR01361">
    <property type="entry name" value="DAHP_synth_Bsub"/>
    <property type="match status" value="1"/>
</dbReference>
<evidence type="ECO:0000259" key="2">
    <source>
        <dbReference type="Pfam" id="PF00793"/>
    </source>
</evidence>
<dbReference type="Proteomes" id="UP000198356">
    <property type="component" value="Unassembled WGS sequence"/>
</dbReference>
<dbReference type="GO" id="GO:0016740">
    <property type="term" value="F:transferase activity"/>
    <property type="evidence" value="ECO:0007669"/>
    <property type="project" value="UniProtKB-KW"/>
</dbReference>
<organism evidence="4 5">
    <name type="scientific">Granulicella rosea</name>
    <dbReference type="NCBI Taxonomy" id="474952"/>
    <lineage>
        <taxon>Bacteria</taxon>
        <taxon>Pseudomonadati</taxon>
        <taxon>Acidobacteriota</taxon>
        <taxon>Terriglobia</taxon>
        <taxon>Terriglobales</taxon>
        <taxon>Acidobacteriaceae</taxon>
        <taxon>Granulicella</taxon>
    </lineage>
</organism>
<protein>
    <submittedName>
        <fullName evidence="4">3-deoxy-D-arabinoheptulosonate-7-phosphate synthase</fullName>
    </submittedName>
</protein>
<evidence type="ECO:0000256" key="1">
    <source>
        <dbReference type="ARBA" id="ARBA00022679"/>
    </source>
</evidence>
<reference evidence="4 5" key="1">
    <citation type="submission" date="2017-06" db="EMBL/GenBank/DDBJ databases">
        <authorList>
            <person name="Kim H.J."/>
            <person name="Triplett B.A."/>
        </authorList>
    </citation>
    <scope>NUCLEOTIDE SEQUENCE [LARGE SCALE GENOMIC DNA]</scope>
    <source>
        <strain evidence="4 5">DSM 18704</strain>
    </source>
</reference>
<evidence type="ECO:0000313" key="4">
    <source>
        <dbReference type="EMBL" id="SNT30976.1"/>
    </source>
</evidence>